<organism evidence="7 8">
    <name type="scientific">Pyrenophora teres f. teres</name>
    <dbReference type="NCBI Taxonomy" id="97479"/>
    <lineage>
        <taxon>Eukaryota</taxon>
        <taxon>Fungi</taxon>
        <taxon>Dikarya</taxon>
        <taxon>Ascomycota</taxon>
        <taxon>Pezizomycotina</taxon>
        <taxon>Dothideomycetes</taxon>
        <taxon>Pleosporomycetidae</taxon>
        <taxon>Pleosporales</taxon>
        <taxon>Pleosporineae</taxon>
        <taxon>Pleosporaceae</taxon>
        <taxon>Pyrenophora</taxon>
    </lineage>
</organism>
<dbReference type="SMART" id="SM00338">
    <property type="entry name" value="BRLZ"/>
    <property type="match status" value="1"/>
</dbReference>
<evidence type="ECO:0000256" key="4">
    <source>
        <dbReference type="ARBA" id="ARBA00023242"/>
    </source>
</evidence>
<dbReference type="GO" id="GO:0005634">
    <property type="term" value="C:nucleus"/>
    <property type="evidence" value="ECO:0007669"/>
    <property type="project" value="UniProtKB-SubCell"/>
</dbReference>
<gene>
    <name evidence="7" type="ORF">PTTW11_04326</name>
</gene>
<dbReference type="SUPFAM" id="SSF57959">
    <property type="entry name" value="Leucine zipper domain"/>
    <property type="match status" value="1"/>
</dbReference>
<evidence type="ECO:0000256" key="5">
    <source>
        <dbReference type="SAM" id="Coils"/>
    </source>
</evidence>
<dbReference type="Proteomes" id="UP000472372">
    <property type="component" value="Chromosome 3"/>
</dbReference>
<evidence type="ECO:0000256" key="3">
    <source>
        <dbReference type="ARBA" id="ARBA00023163"/>
    </source>
</evidence>
<dbReference type="Gene3D" id="1.20.5.170">
    <property type="match status" value="1"/>
</dbReference>
<reference evidence="7" key="1">
    <citation type="submission" date="2021-02" db="EMBL/GenBank/DDBJ databases">
        <authorList>
            <person name="Syme A R."/>
            <person name="Syme A R."/>
            <person name="Moolhuijzen P."/>
        </authorList>
    </citation>
    <scope>NUCLEOTIDE SEQUENCE</scope>
    <source>
        <strain evidence="7">W1-1</strain>
    </source>
</reference>
<evidence type="ECO:0000256" key="2">
    <source>
        <dbReference type="ARBA" id="ARBA00023015"/>
    </source>
</evidence>
<name>A0A6S6VYW4_9PLEO</name>
<feature type="region of interest" description="Disordered" evidence="6">
    <location>
        <begin position="105"/>
        <end position="155"/>
    </location>
</feature>
<feature type="compositionally biased region" description="Low complexity" evidence="6">
    <location>
        <begin position="105"/>
        <end position="139"/>
    </location>
</feature>
<dbReference type="GO" id="GO:0003700">
    <property type="term" value="F:DNA-binding transcription factor activity"/>
    <property type="evidence" value="ECO:0007669"/>
    <property type="project" value="InterPro"/>
</dbReference>
<dbReference type="EMBL" id="HG992979">
    <property type="protein sequence ID" value="CAE7027904.1"/>
    <property type="molecule type" value="Genomic_DNA"/>
</dbReference>
<protein>
    <submittedName>
        <fullName evidence="7">Uncharacterized protein</fullName>
    </submittedName>
</protein>
<evidence type="ECO:0000313" key="7">
    <source>
        <dbReference type="EMBL" id="CAE7027904.1"/>
    </source>
</evidence>
<dbReference type="AlphaFoldDB" id="A0A6S6VYW4"/>
<proteinExistence type="predicted"/>
<dbReference type="InterPro" id="IPR051027">
    <property type="entry name" value="bZIP_transcription_factors"/>
</dbReference>
<keyword evidence="2" id="KW-0805">Transcription regulation</keyword>
<keyword evidence="4" id="KW-0539">Nucleus</keyword>
<dbReference type="InterPro" id="IPR004827">
    <property type="entry name" value="bZIP"/>
</dbReference>
<accession>A0A6S6VYW4</accession>
<dbReference type="Pfam" id="PF00170">
    <property type="entry name" value="bZIP_1"/>
    <property type="match status" value="1"/>
</dbReference>
<keyword evidence="3" id="KW-0804">Transcription</keyword>
<feature type="coiled-coil region" evidence="5">
    <location>
        <begin position="208"/>
        <end position="242"/>
    </location>
</feature>
<evidence type="ECO:0000256" key="6">
    <source>
        <dbReference type="SAM" id="MobiDB-lite"/>
    </source>
</evidence>
<dbReference type="PROSITE" id="PS50217">
    <property type="entry name" value="BZIP"/>
    <property type="match status" value="1"/>
</dbReference>
<evidence type="ECO:0000256" key="1">
    <source>
        <dbReference type="ARBA" id="ARBA00004123"/>
    </source>
</evidence>
<sequence length="287" mass="32874">MSILAMATQDKHPFGDQEAYDHILPQYGYHNNQGFQLKTSGLNTEYSHLSFGSRGQPNGSFLPQHPGDFSYTDLHGTYAPRQEINTAFSSLAHQNLPIRTPLFQNAPPQMQPMQRAQQLQQQQQQQPQQMQQVEQMEQPNIGDYFGPPPYQDDATKDRRDSIFIKDDDASPDTLQISVGRRRKSEYAEPGSARAIYLEKNRKAASKCRNKQKQEQEELVKRARDVESKNRVLKNEVEYLRKEVQDIKGLIALHANCQDERIAAYLEREADCAARHQRTHCTSCQLSG</sequence>
<keyword evidence="5" id="KW-0175">Coiled coil</keyword>
<dbReference type="CDD" id="cd14687">
    <property type="entry name" value="bZIP_ATF2"/>
    <property type="match status" value="1"/>
</dbReference>
<comment type="subcellular location">
    <subcellularLocation>
        <location evidence="1">Nucleus</location>
    </subcellularLocation>
</comment>
<dbReference type="InterPro" id="IPR046347">
    <property type="entry name" value="bZIP_sf"/>
</dbReference>
<evidence type="ECO:0000313" key="8">
    <source>
        <dbReference type="Proteomes" id="UP000472372"/>
    </source>
</evidence>
<dbReference type="PANTHER" id="PTHR19304">
    <property type="entry name" value="CYCLIC-AMP RESPONSE ELEMENT BINDING PROTEIN"/>
    <property type="match status" value="1"/>
</dbReference>